<dbReference type="InterPro" id="IPR037941">
    <property type="entry name" value="SeP"/>
</dbReference>
<dbReference type="Proteomes" id="UP001295444">
    <property type="component" value="Chromosome 05"/>
</dbReference>
<feature type="compositionally biased region" description="Basic and acidic residues" evidence="6">
    <location>
        <begin position="220"/>
        <end position="233"/>
    </location>
</feature>
<dbReference type="AlphaFoldDB" id="A0AAD1W6Z7"/>
<feature type="domain" description="Selenoprotein P N-terminal" evidence="7">
    <location>
        <begin position="1"/>
        <end position="197"/>
    </location>
</feature>
<evidence type="ECO:0000313" key="8">
    <source>
        <dbReference type="EMBL" id="CAH2296415.1"/>
    </source>
</evidence>
<name>A0AAD1W6Z7_PELCU</name>
<feature type="region of interest" description="Disordered" evidence="6">
    <location>
        <begin position="192"/>
        <end position="233"/>
    </location>
</feature>
<keyword evidence="9" id="KW-1185">Reference proteome</keyword>
<feature type="region of interest" description="Disordered" evidence="6">
    <location>
        <begin position="121"/>
        <end position="156"/>
    </location>
</feature>
<feature type="compositionally biased region" description="Basic and acidic residues" evidence="6">
    <location>
        <begin position="203"/>
        <end position="213"/>
    </location>
</feature>
<proteinExistence type="predicted"/>
<dbReference type="GO" id="GO:0005576">
    <property type="term" value="C:extracellular region"/>
    <property type="evidence" value="ECO:0007669"/>
    <property type="project" value="UniProtKB-SubCell"/>
</dbReference>
<feature type="non-terminal residue" evidence="8">
    <location>
        <position position="1"/>
    </location>
</feature>
<feature type="compositionally biased region" description="Basic and acidic residues" evidence="6">
    <location>
        <begin position="121"/>
        <end position="139"/>
    </location>
</feature>
<feature type="compositionally biased region" description="Basic residues" evidence="6">
    <location>
        <begin position="140"/>
        <end position="153"/>
    </location>
</feature>
<keyword evidence="3" id="KW-0732">Signal</keyword>
<organism evidence="8 9">
    <name type="scientific">Pelobates cultripes</name>
    <name type="common">Western spadefoot toad</name>
    <dbReference type="NCBI Taxonomy" id="61616"/>
    <lineage>
        <taxon>Eukaryota</taxon>
        <taxon>Metazoa</taxon>
        <taxon>Chordata</taxon>
        <taxon>Craniata</taxon>
        <taxon>Vertebrata</taxon>
        <taxon>Euteleostomi</taxon>
        <taxon>Amphibia</taxon>
        <taxon>Batrachia</taxon>
        <taxon>Anura</taxon>
        <taxon>Pelobatoidea</taxon>
        <taxon>Pelobatidae</taxon>
        <taxon>Pelobates</taxon>
    </lineage>
</organism>
<evidence type="ECO:0000313" key="9">
    <source>
        <dbReference type="Proteomes" id="UP001295444"/>
    </source>
</evidence>
<comment type="subcellular location">
    <subcellularLocation>
        <location evidence="1">Secreted</location>
    </subcellularLocation>
</comment>
<evidence type="ECO:0000259" key="7">
    <source>
        <dbReference type="Pfam" id="PF04592"/>
    </source>
</evidence>
<keyword evidence="4" id="KW-0712">Selenocysteine</keyword>
<keyword evidence="5" id="KW-0325">Glycoprotein</keyword>
<evidence type="ECO:0000256" key="4">
    <source>
        <dbReference type="ARBA" id="ARBA00022933"/>
    </source>
</evidence>
<dbReference type="Pfam" id="PF04592">
    <property type="entry name" value="SelP_N"/>
    <property type="match status" value="1"/>
</dbReference>
<dbReference type="EMBL" id="OW240916">
    <property type="protein sequence ID" value="CAH2296415.1"/>
    <property type="molecule type" value="Genomic_DNA"/>
</dbReference>
<evidence type="ECO:0000256" key="2">
    <source>
        <dbReference type="ARBA" id="ARBA00022525"/>
    </source>
</evidence>
<reference evidence="8" key="1">
    <citation type="submission" date="2022-03" db="EMBL/GenBank/DDBJ databases">
        <authorList>
            <person name="Alioto T."/>
            <person name="Alioto T."/>
            <person name="Gomez Garrido J."/>
        </authorList>
    </citation>
    <scope>NUCLEOTIDE SEQUENCE</scope>
</reference>
<dbReference type="InterPro" id="IPR007671">
    <property type="entry name" value="Selenoprotein-P_N"/>
</dbReference>
<keyword evidence="2" id="KW-0964">Secreted</keyword>
<dbReference type="PANTHER" id="PTHR10105:SF3">
    <property type="entry name" value="SELENOPROTEIN P"/>
    <property type="match status" value="1"/>
</dbReference>
<sequence>ASRLDDLRLKLENESYSNISYSVVNHQGKHSQLRYQLLKSKVSEHIPVYQPEENQPDVWSLLKGSKDDFLIYDRCGRLVQHLTLPYTFLSFPYVEEAIKDAYCGKTCGDCEYQTSEDEDVCKTTEEPVDKPDEVEEPKRQQNHIKHKGPGHRHQQQEEVLVVEDGRHLANHRMKHKHHHREGEEVVEVAYRPHSHKHHGRVAGHRELDEKTPQREVVFIPRKEADNPVKDKKP</sequence>
<gene>
    <name evidence="8" type="ORF">PECUL_23A062638</name>
</gene>
<dbReference type="GO" id="GO:0008430">
    <property type="term" value="F:selenium binding"/>
    <property type="evidence" value="ECO:0007669"/>
    <property type="project" value="InterPro"/>
</dbReference>
<evidence type="ECO:0000256" key="5">
    <source>
        <dbReference type="ARBA" id="ARBA00023180"/>
    </source>
</evidence>
<dbReference type="GO" id="GO:0001887">
    <property type="term" value="P:selenium compound metabolic process"/>
    <property type="evidence" value="ECO:0007669"/>
    <property type="project" value="TreeGrafter"/>
</dbReference>
<protein>
    <recommendedName>
        <fullName evidence="7">Selenoprotein P N-terminal domain-containing protein</fullName>
    </recommendedName>
</protein>
<evidence type="ECO:0000256" key="6">
    <source>
        <dbReference type="SAM" id="MobiDB-lite"/>
    </source>
</evidence>
<accession>A0AAD1W6Z7</accession>
<feature type="compositionally biased region" description="Basic residues" evidence="6">
    <location>
        <begin position="192"/>
        <end position="202"/>
    </location>
</feature>
<evidence type="ECO:0000256" key="3">
    <source>
        <dbReference type="ARBA" id="ARBA00022729"/>
    </source>
</evidence>
<evidence type="ECO:0000256" key="1">
    <source>
        <dbReference type="ARBA" id="ARBA00004613"/>
    </source>
</evidence>
<dbReference type="PANTHER" id="PTHR10105">
    <property type="entry name" value="SELENOPROTEIN P"/>
    <property type="match status" value="1"/>
</dbReference>